<keyword evidence="2" id="KW-0808">Transferase</keyword>
<feature type="domain" description="Methyltransferase type 11" evidence="1">
    <location>
        <begin position="48"/>
        <end position="146"/>
    </location>
</feature>
<dbReference type="Pfam" id="PF08241">
    <property type="entry name" value="Methyltransf_11"/>
    <property type="match status" value="1"/>
</dbReference>
<dbReference type="EMBL" id="JACNJD010000247">
    <property type="protein sequence ID" value="MBC8177963.1"/>
    <property type="molecule type" value="Genomic_DNA"/>
</dbReference>
<evidence type="ECO:0000313" key="3">
    <source>
        <dbReference type="Proteomes" id="UP000650524"/>
    </source>
</evidence>
<evidence type="ECO:0000259" key="1">
    <source>
        <dbReference type="Pfam" id="PF08241"/>
    </source>
</evidence>
<dbReference type="Proteomes" id="UP000650524">
    <property type="component" value="Unassembled WGS sequence"/>
</dbReference>
<organism evidence="2 3">
    <name type="scientific">Candidatus Desulfacyla euxinica</name>
    <dbReference type="NCBI Taxonomy" id="2841693"/>
    <lineage>
        <taxon>Bacteria</taxon>
        <taxon>Deltaproteobacteria</taxon>
        <taxon>Candidatus Desulfacyla</taxon>
    </lineage>
</organism>
<name>A0A8J6N1A9_9DELT</name>
<dbReference type="AlphaFoldDB" id="A0A8J6N1A9"/>
<evidence type="ECO:0000313" key="2">
    <source>
        <dbReference type="EMBL" id="MBC8177963.1"/>
    </source>
</evidence>
<keyword evidence="2" id="KW-0489">Methyltransferase</keyword>
<sequence length="240" mass="27666">MDDDKAKDNWFGDWAAEYDETIGKVERHHNLLDLVVESSYVKDNDNILDIGCGTGLLALKFLQKSNCHITGVDSSQEMLDVFEGKINNFGLNGKIVYKHEDLENMEFGEKQFDIISSTFTLHHIKDKYTMIKKIYKMLKIGGRLIIGEIDLDTTGDIRDPKRLMRIMEYLKIEFSLALEEGGVNAFSRMYDNGKKHILNDGEYCVSFTQWEKICQKANFNTINIKAVPDFEWFKVLVANK</sequence>
<reference evidence="2 3" key="1">
    <citation type="submission" date="2020-08" db="EMBL/GenBank/DDBJ databases">
        <title>Bridging the membrane lipid divide: bacteria of the FCB group superphylum have the potential to synthesize archaeal ether lipids.</title>
        <authorList>
            <person name="Villanueva L."/>
            <person name="Von Meijenfeldt F.A.B."/>
            <person name="Westbye A.B."/>
            <person name="Yadav S."/>
            <person name="Hopmans E.C."/>
            <person name="Dutilh B.E."/>
            <person name="Sinninghe Damste J.S."/>
        </authorList>
    </citation>
    <scope>NUCLEOTIDE SEQUENCE [LARGE SCALE GENOMIC DNA]</scope>
    <source>
        <strain evidence="2">NIOZ-UU27</strain>
    </source>
</reference>
<dbReference type="InterPro" id="IPR013216">
    <property type="entry name" value="Methyltransf_11"/>
</dbReference>
<protein>
    <submittedName>
        <fullName evidence="2">Class I SAM-dependent methyltransferase</fullName>
    </submittedName>
</protein>
<dbReference type="CDD" id="cd02440">
    <property type="entry name" value="AdoMet_MTases"/>
    <property type="match status" value="1"/>
</dbReference>
<dbReference type="PANTHER" id="PTHR43861">
    <property type="entry name" value="TRANS-ACONITATE 2-METHYLTRANSFERASE-RELATED"/>
    <property type="match status" value="1"/>
</dbReference>
<dbReference type="SUPFAM" id="SSF53335">
    <property type="entry name" value="S-adenosyl-L-methionine-dependent methyltransferases"/>
    <property type="match status" value="1"/>
</dbReference>
<dbReference type="InterPro" id="IPR029063">
    <property type="entry name" value="SAM-dependent_MTases_sf"/>
</dbReference>
<dbReference type="Gene3D" id="3.40.50.150">
    <property type="entry name" value="Vaccinia Virus protein VP39"/>
    <property type="match status" value="1"/>
</dbReference>
<gene>
    <name evidence="2" type="ORF">H8E19_11215</name>
</gene>
<dbReference type="GO" id="GO:0032259">
    <property type="term" value="P:methylation"/>
    <property type="evidence" value="ECO:0007669"/>
    <property type="project" value="UniProtKB-KW"/>
</dbReference>
<proteinExistence type="predicted"/>
<dbReference type="GO" id="GO:0008168">
    <property type="term" value="F:methyltransferase activity"/>
    <property type="evidence" value="ECO:0007669"/>
    <property type="project" value="UniProtKB-KW"/>
</dbReference>
<comment type="caution">
    <text evidence="2">The sequence shown here is derived from an EMBL/GenBank/DDBJ whole genome shotgun (WGS) entry which is preliminary data.</text>
</comment>
<accession>A0A8J6N1A9</accession>